<dbReference type="Pfam" id="PF00443">
    <property type="entry name" value="UCH"/>
    <property type="match status" value="1"/>
</dbReference>
<dbReference type="EMBL" id="LSRX01000575">
    <property type="protein sequence ID" value="OLP93610.1"/>
    <property type="molecule type" value="Genomic_DNA"/>
</dbReference>
<dbReference type="Gene3D" id="3.90.1720.10">
    <property type="entry name" value="endopeptidase domain like (from Nostoc punctiforme)"/>
    <property type="match status" value="1"/>
</dbReference>
<comment type="caution">
    <text evidence="8">The sequence shown here is derived from an EMBL/GenBank/DDBJ whole genome shotgun (WGS) entry which is preliminary data.</text>
</comment>
<name>A0A1Q9DEV6_SYMMI</name>
<dbReference type="GO" id="GO:0016410">
    <property type="term" value="F:N-acyltransferase activity"/>
    <property type="evidence" value="ECO:0007669"/>
    <property type="project" value="TreeGrafter"/>
</dbReference>
<dbReference type="Proteomes" id="UP000186817">
    <property type="component" value="Unassembled WGS sequence"/>
</dbReference>
<feature type="compositionally biased region" description="Polar residues" evidence="6">
    <location>
        <begin position="39"/>
        <end position="60"/>
    </location>
</feature>
<dbReference type="GO" id="GO:0004843">
    <property type="term" value="F:cysteine-type deubiquitinase activity"/>
    <property type="evidence" value="ECO:0007669"/>
    <property type="project" value="InterPro"/>
</dbReference>
<evidence type="ECO:0000313" key="8">
    <source>
        <dbReference type="EMBL" id="OLP93610.1"/>
    </source>
</evidence>
<feature type="region of interest" description="Disordered" evidence="6">
    <location>
        <begin position="26"/>
        <end position="60"/>
    </location>
</feature>
<dbReference type="OrthoDB" id="421951at2759"/>
<dbReference type="Pfam" id="PF04970">
    <property type="entry name" value="LRAT"/>
    <property type="match status" value="1"/>
</dbReference>
<comment type="similarity">
    <text evidence="1">Belongs to the H-rev107 family.</text>
</comment>
<keyword evidence="9" id="KW-1185">Reference proteome</keyword>
<dbReference type="EC" id="3.1.1.4" evidence="2"/>
<dbReference type="AlphaFoldDB" id="A0A1Q9DEV6"/>
<dbReference type="SUPFAM" id="SSF54001">
    <property type="entry name" value="Cysteine proteinases"/>
    <property type="match status" value="1"/>
</dbReference>
<organism evidence="8 9">
    <name type="scientific">Symbiodinium microadriaticum</name>
    <name type="common">Dinoflagellate</name>
    <name type="synonym">Zooxanthella microadriatica</name>
    <dbReference type="NCBI Taxonomy" id="2951"/>
    <lineage>
        <taxon>Eukaryota</taxon>
        <taxon>Sar</taxon>
        <taxon>Alveolata</taxon>
        <taxon>Dinophyceae</taxon>
        <taxon>Suessiales</taxon>
        <taxon>Symbiodiniaceae</taxon>
        <taxon>Symbiodinium</taxon>
    </lineage>
</organism>
<dbReference type="InterPro" id="IPR051496">
    <property type="entry name" value="H-rev107_PLA/AT"/>
</dbReference>
<dbReference type="GO" id="GO:0004623">
    <property type="term" value="F:phospholipase A2 activity"/>
    <property type="evidence" value="ECO:0007669"/>
    <property type="project" value="UniProtKB-EC"/>
</dbReference>
<evidence type="ECO:0000259" key="7">
    <source>
        <dbReference type="PROSITE" id="PS51934"/>
    </source>
</evidence>
<reference evidence="8 9" key="1">
    <citation type="submission" date="2016-02" db="EMBL/GenBank/DDBJ databases">
        <title>Genome analysis of coral dinoflagellate symbionts highlights evolutionary adaptations to a symbiotic lifestyle.</title>
        <authorList>
            <person name="Aranda M."/>
            <person name="Li Y."/>
            <person name="Liew Y.J."/>
            <person name="Baumgarten S."/>
            <person name="Simakov O."/>
            <person name="Wilson M."/>
            <person name="Piel J."/>
            <person name="Ashoor H."/>
            <person name="Bougouffa S."/>
            <person name="Bajic V.B."/>
            <person name="Ryu T."/>
            <person name="Ravasi T."/>
            <person name="Bayer T."/>
            <person name="Micklem G."/>
            <person name="Kim H."/>
            <person name="Bhak J."/>
            <person name="Lajeunesse T.C."/>
            <person name="Voolstra C.R."/>
        </authorList>
    </citation>
    <scope>NUCLEOTIDE SEQUENCE [LARGE SCALE GENOMIC DNA]</scope>
    <source>
        <strain evidence="8 9">CCMP2467</strain>
    </source>
</reference>
<evidence type="ECO:0000313" key="9">
    <source>
        <dbReference type="Proteomes" id="UP000186817"/>
    </source>
</evidence>
<accession>A0A1Q9DEV6</accession>
<keyword evidence="3" id="KW-0808">Transferase</keyword>
<dbReference type="GO" id="GO:0005737">
    <property type="term" value="C:cytoplasm"/>
    <property type="evidence" value="ECO:0007669"/>
    <property type="project" value="TreeGrafter"/>
</dbReference>
<sequence>MPETEADAEMLTMFAGLLPAVQALQGTGTAQPDKKRRTQQQVTRAGAKNQQRSNASRFSPNDDVQTLLQLLLRLTLRQEDELSLLRLDKAFCLFLEVKGEVSVFPTLATVANEWKRLKQEDATKLQLPLRTVLFNSLLTELLARLQLVVQQESTLTKTREAQWTEEVNGALCWRYQAWDPQQGKNLPHPTKASLPHTEVLTLLEELKRLTLREGLLHRFHSTRPLVSEPLHQATFLLQVSLRGQEANRAHELLSLLADCAFWRLLNGRLRPERVQRSPLAKKLEQLDFNTAFGAASTALKAVFQARTCSVASLLPWHVLLRGWANVNQQHDVVEFSQHILHQAAMPMLQEQWIAIDMGLRQVVDRHSTLHPIILDLPVGEHLLQDLVEAWSAADCVCGLTQAPQCLVLQVRRFHFEGALLCKTFAPVAVVDKHLQIPICNAETLERGTQPYRVSAVIQHTGPSLSAGHYQACLDDGGESWLLTDDNRSAQPAGAQALTRVTQGLLESILDSACFEWERFIDLCELRTTFGTLLIEFCTDPQSSFVTAGNDYSVFVLPVTLEVDGTSHETVERLMSAMSVCFDMVKAHFETIRMFSPVKTSIMDSQHFQPGDHILRRRFGYDHHAIFDRWATAPEAYVIHHPVGKKANPLRGQIRHEVRDVSEYCLVQRSNCPATVLERARSRVGEAGYNVVWKNCEHFAEWCISGNHRSLQVRGALLGAPQGACVGAMMGAALVPAATLFGSQTLGKVAVSLGLIAAPVKWPAMELTHRSFHALPQGTPLWASGDIALEFLKRSSMPQMLTADCANYLLRILTRHLTADYPADHDPAVSLLEGLGDRPVPELHEVLAVARAWQQPPRLRFPQLRRTTSFDIKFIKFLDLPTSLRTREAARSRMPLLADHADPHSLAQLLQAVPDLDAYPLATFQNKPPFAARFRATDDIKGLEAFKGFEGEDEALFVYRSGNCKPGSAWPLIGEMLREVSDLVRAFSKQDMLEADTTLHERIDLLYARVQSLLAYVASLERRIAKLEGAPGCTDLPSNYLHELD</sequence>
<evidence type="ECO:0000256" key="2">
    <source>
        <dbReference type="ARBA" id="ARBA00013278"/>
    </source>
</evidence>
<dbReference type="InterPro" id="IPR001394">
    <property type="entry name" value="Peptidase_C19_UCH"/>
</dbReference>
<dbReference type="GO" id="GO:0016579">
    <property type="term" value="P:protein deubiquitination"/>
    <property type="evidence" value="ECO:0007669"/>
    <property type="project" value="InterPro"/>
</dbReference>
<proteinExistence type="inferred from homology"/>
<dbReference type="PROSITE" id="PS51934">
    <property type="entry name" value="LRAT"/>
    <property type="match status" value="1"/>
</dbReference>
<dbReference type="InterPro" id="IPR038765">
    <property type="entry name" value="Papain-like_cys_pep_sf"/>
</dbReference>
<keyword evidence="5" id="KW-0443">Lipid metabolism</keyword>
<dbReference type="PANTHER" id="PTHR13943:SF77">
    <property type="entry name" value="LRAT DOMAIN-CONTAINING PROTEIN"/>
    <property type="match status" value="1"/>
</dbReference>
<feature type="domain" description="LRAT" evidence="7">
    <location>
        <begin position="612"/>
        <end position="711"/>
    </location>
</feature>
<dbReference type="PANTHER" id="PTHR13943">
    <property type="entry name" value="HRAS-LIKE SUPPRESSOR - RELATED"/>
    <property type="match status" value="1"/>
</dbReference>
<evidence type="ECO:0000256" key="6">
    <source>
        <dbReference type="SAM" id="MobiDB-lite"/>
    </source>
</evidence>
<dbReference type="GO" id="GO:0008970">
    <property type="term" value="F:phospholipase A1 activity"/>
    <property type="evidence" value="ECO:0007669"/>
    <property type="project" value="TreeGrafter"/>
</dbReference>
<evidence type="ECO:0000256" key="5">
    <source>
        <dbReference type="ARBA" id="ARBA00023098"/>
    </source>
</evidence>
<gene>
    <name evidence="8" type="ORF">AK812_SmicGene24504</name>
</gene>
<dbReference type="GO" id="GO:0070292">
    <property type="term" value="P:N-acylphosphatidylethanolamine metabolic process"/>
    <property type="evidence" value="ECO:0007669"/>
    <property type="project" value="TreeGrafter"/>
</dbReference>
<dbReference type="Gene3D" id="3.90.70.10">
    <property type="entry name" value="Cysteine proteinases"/>
    <property type="match status" value="1"/>
</dbReference>
<protein>
    <recommendedName>
        <fullName evidence="2">phospholipase A2</fullName>
        <ecNumber evidence="2">3.1.1.4</ecNumber>
    </recommendedName>
</protein>
<keyword evidence="4" id="KW-0378">Hydrolase</keyword>
<dbReference type="InterPro" id="IPR007053">
    <property type="entry name" value="LRAT_dom"/>
</dbReference>
<evidence type="ECO:0000256" key="1">
    <source>
        <dbReference type="ARBA" id="ARBA00007824"/>
    </source>
</evidence>
<evidence type="ECO:0000256" key="3">
    <source>
        <dbReference type="ARBA" id="ARBA00022679"/>
    </source>
</evidence>
<evidence type="ECO:0000256" key="4">
    <source>
        <dbReference type="ARBA" id="ARBA00022801"/>
    </source>
</evidence>
<dbReference type="CDD" id="cd02257">
    <property type="entry name" value="Peptidase_C19"/>
    <property type="match status" value="1"/>
</dbReference>